<feature type="chain" id="PRO_5044744731" description="Mesoderm development candidate 2" evidence="8">
    <location>
        <begin position="28"/>
        <end position="215"/>
    </location>
</feature>
<dbReference type="InterPro" id="IPR019330">
    <property type="entry name" value="MESD"/>
</dbReference>
<keyword evidence="5" id="KW-0256">Endoplasmic reticulum</keyword>
<feature type="region of interest" description="Disordered" evidence="7">
    <location>
        <begin position="186"/>
        <end position="215"/>
    </location>
</feature>
<dbReference type="EMBL" id="JBJJXI010000159">
    <property type="protein sequence ID" value="KAL3385174.1"/>
    <property type="molecule type" value="Genomic_DNA"/>
</dbReference>
<dbReference type="Gene3D" id="6.10.250.640">
    <property type="match status" value="1"/>
</dbReference>
<evidence type="ECO:0008006" key="11">
    <source>
        <dbReference type="Google" id="ProtNLM"/>
    </source>
</evidence>
<evidence type="ECO:0000256" key="7">
    <source>
        <dbReference type="SAM" id="MobiDB-lite"/>
    </source>
</evidence>
<sequence length="215" mass="24965">MELRTAASSWKTIWVFALCVFIVCAQANENKLKQPKPRDRKIGKDVRDMDDVDLEHLLDQWEQDEEPLEPDELPEHLRPQQNIDLSKLDMSNPDNVLKVSKKGKSVMMFVDVNPELSEKEADDILKIWQTSLHNNHIVAERYPIEPKRAIFMFRDGAQAVDAKNYLLEQQELSHVTLEGQHHLGRYSTGDLGQKLHRFQSPTNDKKDKKNKKSEL</sequence>
<accession>A0ABD2VWM9</accession>
<dbReference type="Proteomes" id="UP001627154">
    <property type="component" value="Unassembled WGS sequence"/>
</dbReference>
<comment type="similarity">
    <text evidence="2">Belongs to the MESD family.</text>
</comment>
<evidence type="ECO:0000256" key="6">
    <source>
        <dbReference type="ARBA" id="ARBA00023186"/>
    </source>
</evidence>
<dbReference type="Gene3D" id="3.30.70.260">
    <property type="match status" value="1"/>
</dbReference>
<protein>
    <recommendedName>
        <fullName evidence="11">Mesoderm development candidate 2</fullName>
    </recommendedName>
</protein>
<evidence type="ECO:0000313" key="9">
    <source>
        <dbReference type="EMBL" id="KAL3385174.1"/>
    </source>
</evidence>
<evidence type="ECO:0000256" key="4">
    <source>
        <dbReference type="ARBA" id="ARBA00022729"/>
    </source>
</evidence>
<dbReference type="AlphaFoldDB" id="A0ABD2VWM9"/>
<evidence type="ECO:0000313" key="10">
    <source>
        <dbReference type="Proteomes" id="UP001627154"/>
    </source>
</evidence>
<feature type="signal peptide" evidence="8">
    <location>
        <begin position="1"/>
        <end position="27"/>
    </location>
</feature>
<evidence type="ECO:0000256" key="2">
    <source>
        <dbReference type="ARBA" id="ARBA00011068"/>
    </source>
</evidence>
<comment type="caution">
    <text evidence="9">The sequence shown here is derived from an EMBL/GenBank/DDBJ whole genome shotgun (WGS) entry which is preliminary data.</text>
</comment>
<keyword evidence="6" id="KW-0143">Chaperone</keyword>
<dbReference type="GO" id="GO:0005783">
    <property type="term" value="C:endoplasmic reticulum"/>
    <property type="evidence" value="ECO:0007669"/>
    <property type="project" value="UniProtKB-SubCell"/>
</dbReference>
<organism evidence="9 10">
    <name type="scientific">Trichogramma kaykai</name>
    <dbReference type="NCBI Taxonomy" id="54128"/>
    <lineage>
        <taxon>Eukaryota</taxon>
        <taxon>Metazoa</taxon>
        <taxon>Ecdysozoa</taxon>
        <taxon>Arthropoda</taxon>
        <taxon>Hexapoda</taxon>
        <taxon>Insecta</taxon>
        <taxon>Pterygota</taxon>
        <taxon>Neoptera</taxon>
        <taxon>Endopterygota</taxon>
        <taxon>Hymenoptera</taxon>
        <taxon>Apocrita</taxon>
        <taxon>Proctotrupomorpha</taxon>
        <taxon>Chalcidoidea</taxon>
        <taxon>Trichogrammatidae</taxon>
        <taxon>Trichogramma</taxon>
    </lineage>
</organism>
<evidence type="ECO:0000256" key="5">
    <source>
        <dbReference type="ARBA" id="ARBA00022824"/>
    </source>
</evidence>
<evidence type="ECO:0000256" key="8">
    <source>
        <dbReference type="SAM" id="SignalP"/>
    </source>
</evidence>
<evidence type="ECO:0000256" key="3">
    <source>
        <dbReference type="ARBA" id="ARBA00022687"/>
    </source>
</evidence>
<dbReference type="Pfam" id="PF10185">
    <property type="entry name" value="Mesd"/>
    <property type="match status" value="1"/>
</dbReference>
<gene>
    <name evidence="9" type="ORF">TKK_019171</name>
</gene>
<keyword evidence="3" id="KW-0879">Wnt signaling pathway</keyword>
<dbReference type="PANTHER" id="PTHR17600:SF2">
    <property type="entry name" value="LRP CHAPERONE MESD"/>
    <property type="match status" value="1"/>
</dbReference>
<feature type="compositionally biased region" description="Basic and acidic residues" evidence="7">
    <location>
        <begin position="203"/>
        <end position="215"/>
    </location>
</feature>
<proteinExistence type="inferred from homology"/>
<name>A0ABD2VWM9_9HYME</name>
<comment type="subcellular location">
    <subcellularLocation>
        <location evidence="1">Endoplasmic reticulum</location>
    </subcellularLocation>
</comment>
<reference evidence="9 10" key="1">
    <citation type="journal article" date="2024" name="bioRxiv">
        <title>A reference genome for Trichogramma kaykai: A tiny desert-dwelling parasitoid wasp with competing sex-ratio distorters.</title>
        <authorList>
            <person name="Culotta J."/>
            <person name="Lindsey A.R."/>
        </authorList>
    </citation>
    <scope>NUCLEOTIDE SEQUENCE [LARGE SCALE GENOMIC DNA]</scope>
    <source>
        <strain evidence="9 10">KSX58</strain>
    </source>
</reference>
<dbReference type="GO" id="GO:0016055">
    <property type="term" value="P:Wnt signaling pathway"/>
    <property type="evidence" value="ECO:0007669"/>
    <property type="project" value="UniProtKB-KW"/>
</dbReference>
<keyword evidence="10" id="KW-1185">Reference proteome</keyword>
<dbReference type="PANTHER" id="PTHR17600">
    <property type="entry name" value="MESODERM DEVELOPMENT CANDIDATE 2"/>
    <property type="match status" value="1"/>
</dbReference>
<evidence type="ECO:0000256" key="1">
    <source>
        <dbReference type="ARBA" id="ARBA00004240"/>
    </source>
</evidence>
<keyword evidence="4 8" id="KW-0732">Signal</keyword>